<keyword evidence="4" id="KW-1185">Reference proteome</keyword>
<evidence type="ECO:0000313" key="4">
    <source>
        <dbReference type="Proteomes" id="UP000076798"/>
    </source>
</evidence>
<reference evidence="3 4" key="1">
    <citation type="journal article" date="2016" name="Mol. Biol. Evol.">
        <title>Comparative Genomics of Early-Diverging Mushroom-Forming Fungi Provides Insights into the Origins of Lignocellulose Decay Capabilities.</title>
        <authorList>
            <person name="Nagy L.G."/>
            <person name="Riley R."/>
            <person name="Tritt A."/>
            <person name="Adam C."/>
            <person name="Daum C."/>
            <person name="Floudas D."/>
            <person name="Sun H."/>
            <person name="Yadav J.S."/>
            <person name="Pangilinan J."/>
            <person name="Larsson K.H."/>
            <person name="Matsuura K."/>
            <person name="Barry K."/>
            <person name="Labutti K."/>
            <person name="Kuo R."/>
            <person name="Ohm R.A."/>
            <person name="Bhattacharya S.S."/>
            <person name="Shirouzu T."/>
            <person name="Yoshinaga Y."/>
            <person name="Martin F.M."/>
            <person name="Grigoriev I.V."/>
            <person name="Hibbett D.S."/>
        </authorList>
    </citation>
    <scope>NUCLEOTIDE SEQUENCE [LARGE SCALE GENOMIC DNA]</scope>
    <source>
        <strain evidence="3 4">HHB10207 ss-3</strain>
    </source>
</reference>
<dbReference type="EMBL" id="KV428137">
    <property type="protein sequence ID" value="KZT35497.1"/>
    <property type="molecule type" value="Genomic_DNA"/>
</dbReference>
<evidence type="ECO:0000313" key="3">
    <source>
        <dbReference type="EMBL" id="KZT35497.1"/>
    </source>
</evidence>
<feature type="compositionally biased region" description="Polar residues" evidence="2">
    <location>
        <begin position="182"/>
        <end position="195"/>
    </location>
</feature>
<feature type="region of interest" description="Disordered" evidence="2">
    <location>
        <begin position="163"/>
        <end position="195"/>
    </location>
</feature>
<keyword evidence="1" id="KW-0175">Coiled coil</keyword>
<organism evidence="3 4">
    <name type="scientific">Sistotremastrum suecicum HHB10207 ss-3</name>
    <dbReference type="NCBI Taxonomy" id="1314776"/>
    <lineage>
        <taxon>Eukaryota</taxon>
        <taxon>Fungi</taxon>
        <taxon>Dikarya</taxon>
        <taxon>Basidiomycota</taxon>
        <taxon>Agaricomycotina</taxon>
        <taxon>Agaricomycetes</taxon>
        <taxon>Sistotremastrales</taxon>
        <taxon>Sistotremastraceae</taxon>
        <taxon>Sistotremastrum</taxon>
    </lineage>
</organism>
<dbReference type="AlphaFoldDB" id="A0A166AN19"/>
<evidence type="ECO:0000256" key="2">
    <source>
        <dbReference type="SAM" id="MobiDB-lite"/>
    </source>
</evidence>
<proteinExistence type="predicted"/>
<name>A0A166AN19_9AGAM</name>
<gene>
    <name evidence="3" type="ORF">SISSUDRAFT_1064421</name>
</gene>
<evidence type="ECO:0000256" key="1">
    <source>
        <dbReference type="SAM" id="Coils"/>
    </source>
</evidence>
<sequence>MSLTVSSSRSNLDLRLIQVEADVQFLKIDNQNLVQETQVLRSQISLLRSRIDKLEERASIAESIQDRHERETQGSTSVAADAAEASAAVLPAPQIMIRKPTDGTEEEEEIITPNGADYMPNIVENLEIYEDEAPPSPGESFIQEPPPSPIVFSDPPIRHKASAAETIRPTPRPSAETAPISADTSARNTQVLDSPTTQKSGYIVIRHPIQVPNDGIGYAPPPPPKVRIYLEVLCTETTFVQILIPDNRDSTQFTQTTSASTEAIVLDERTDRSIQYWPTPNEEQPEQAIPSAHPTESAKSAKSTLPSMSTVPFPTHLAACVTLPDITQSLIDVRLLKSELRANPSSVSYFLQKVTSTPQQSQQTWESAFSAAFRYLCRLLPQLTAEWTNMLDDFTSRIKSQEADPMAWIMLLSLSQAALNNVTKKFLKLPLLVRLEMVHMMPPGNHTYSQMEFTNTTIENVIEELWDTKRELLRRKHRWTAGSG</sequence>
<feature type="region of interest" description="Disordered" evidence="2">
    <location>
        <begin position="278"/>
        <end position="305"/>
    </location>
</feature>
<dbReference type="OrthoDB" id="3263016at2759"/>
<feature type="coiled-coil region" evidence="1">
    <location>
        <begin position="16"/>
        <end position="71"/>
    </location>
</feature>
<dbReference type="Proteomes" id="UP000076798">
    <property type="component" value="Unassembled WGS sequence"/>
</dbReference>
<accession>A0A166AN19</accession>
<protein>
    <submittedName>
        <fullName evidence="3">Uncharacterized protein</fullName>
    </submittedName>
</protein>